<keyword evidence="3" id="KW-1185">Reference proteome</keyword>
<dbReference type="GO" id="GO:0001682">
    <property type="term" value="P:tRNA 5'-leader removal"/>
    <property type="evidence" value="ECO:0007669"/>
    <property type="project" value="InterPro"/>
</dbReference>
<dbReference type="GO" id="GO:0000171">
    <property type="term" value="F:ribonuclease MRP activity"/>
    <property type="evidence" value="ECO:0007669"/>
    <property type="project" value="TreeGrafter"/>
</dbReference>
<organism evidence="1">
    <name type="scientific">Sarcoptes scabiei</name>
    <name type="common">Itch mite</name>
    <name type="synonym">Acarus scabiei</name>
    <dbReference type="NCBI Taxonomy" id="52283"/>
    <lineage>
        <taxon>Eukaryota</taxon>
        <taxon>Metazoa</taxon>
        <taxon>Ecdysozoa</taxon>
        <taxon>Arthropoda</taxon>
        <taxon>Chelicerata</taxon>
        <taxon>Arachnida</taxon>
        <taxon>Acari</taxon>
        <taxon>Acariformes</taxon>
        <taxon>Sarcoptiformes</taxon>
        <taxon>Astigmata</taxon>
        <taxon>Psoroptidia</taxon>
        <taxon>Sarcoptoidea</taxon>
        <taxon>Sarcoptidae</taxon>
        <taxon>Sarcoptinae</taxon>
        <taxon>Sarcoptes</taxon>
    </lineage>
</organism>
<accession>A0A834RBS1</accession>
<dbReference type="AlphaFoldDB" id="A0A834RBS1"/>
<reference evidence="2" key="3">
    <citation type="submission" date="2022-06" db="UniProtKB">
        <authorList>
            <consortium name="EnsemblMetazoa"/>
        </authorList>
    </citation>
    <scope>IDENTIFICATION</scope>
</reference>
<dbReference type="OMA" id="CNEHGAK"/>
<dbReference type="GO" id="GO:0000447">
    <property type="term" value="P:endonucleolytic cleavage in ITS1 to separate SSU-rRNA from 5.8S rRNA and LSU-rRNA from tricistronic rRNA transcript (SSU-rRNA, 5.8S rRNA, LSU-rRNA)"/>
    <property type="evidence" value="ECO:0007669"/>
    <property type="project" value="TreeGrafter"/>
</dbReference>
<sequence>MWNPIGIDFPPIKSSKLLEIITETENDDDGKNRLNRLIDHHLFGRSVQILTDNQSLLDLVKDLCIEDERIIFFYLRQASLGLIIDLAYYYFNQNQNRKLFGTSVDCDVNIDDSVVLLPNKKILLSLNAQTYYRLGLIGTKSTMNRTKHALPKFRIELDFDLDTSIKRDKFYKRIRKQSEHCQSKFNLVFKCVAEHLEKNIVCDTSFSTDCFDSFSLQNVELFRCLPTTKRYRNINQYVYGVKKSDYENEKVLNDFIQWLDAQIAKADFTQTDYEISTLPLDYPRDNLIKKDLYCLQLDGFFEKFTIKNLVEKLRRKIQQTPNETSIFALIVHGFEDGPQCWYGKNNEHYKAISGENLYGISFLDQNTTLIWCRSDEFDFGIEKL</sequence>
<proteinExistence type="predicted"/>
<reference evidence="1" key="2">
    <citation type="submission" date="2020-01" db="EMBL/GenBank/DDBJ databases">
        <authorList>
            <person name="Korhonen P.K.K."/>
            <person name="Guangxu M.G."/>
            <person name="Wang T.W."/>
            <person name="Stroehlein A.J.S."/>
            <person name="Young N.D."/>
            <person name="Ang C.-S.A."/>
            <person name="Fernando D.W.F."/>
            <person name="Lu H.L."/>
            <person name="Taylor S.T."/>
            <person name="Ehtesham M.E.M."/>
            <person name="Najaraj S.H.N."/>
            <person name="Harsha G.H.G."/>
            <person name="Madugundu A.M."/>
            <person name="Renuse S.R."/>
            <person name="Holt D.H."/>
            <person name="Pandey A.P."/>
            <person name="Papenfuss A.P."/>
            <person name="Gasser R.B.G."/>
            <person name="Fischer K.F."/>
        </authorList>
    </citation>
    <scope>NUCLEOTIDE SEQUENCE</scope>
    <source>
        <strain evidence="1">SSS_KF_BRIS2020</strain>
    </source>
</reference>
<dbReference type="InterPro" id="IPR013893">
    <property type="entry name" value="RNase_P_Rpp40"/>
</dbReference>
<gene>
    <name evidence="1" type="ORF">SSS_7301</name>
</gene>
<dbReference type="PANTHER" id="PTHR15396:SF1">
    <property type="entry name" value="RIBONUCLEASE P PROTEIN SUBUNIT P40"/>
    <property type="match status" value="1"/>
</dbReference>
<dbReference type="OrthoDB" id="446759at2759"/>
<name>A0A834RBS1_SARSC</name>
<protein>
    <submittedName>
        <fullName evidence="1 2">Uncharacterized protein</fullName>
    </submittedName>
</protein>
<dbReference type="Proteomes" id="UP000070412">
    <property type="component" value="Unassembled WGS sequence"/>
</dbReference>
<evidence type="ECO:0000313" key="1">
    <source>
        <dbReference type="EMBL" id="KAF7492757.1"/>
    </source>
</evidence>
<reference evidence="3" key="1">
    <citation type="journal article" date="2020" name="PLoS Negl. Trop. Dis.">
        <title>High-quality nuclear genome for Sarcoptes scabiei-A critical resource for a neglected parasite.</title>
        <authorList>
            <person name="Korhonen P.K."/>
            <person name="Gasser R.B."/>
            <person name="Ma G."/>
            <person name="Wang T."/>
            <person name="Stroehlein A.J."/>
            <person name="Young N.D."/>
            <person name="Ang C.S."/>
            <person name="Fernando D.D."/>
            <person name="Lu H.C."/>
            <person name="Taylor S."/>
            <person name="Reynolds S.L."/>
            <person name="Mofiz E."/>
            <person name="Najaraj S.H."/>
            <person name="Gowda H."/>
            <person name="Madugundu A."/>
            <person name="Renuse S."/>
            <person name="Holt D."/>
            <person name="Pandey A."/>
            <person name="Papenfuss A.T."/>
            <person name="Fischer K."/>
        </authorList>
    </citation>
    <scope>NUCLEOTIDE SEQUENCE [LARGE SCALE GENOMIC DNA]</scope>
</reference>
<evidence type="ECO:0000313" key="2">
    <source>
        <dbReference type="EnsemblMetazoa" id="KAF7492757.1"/>
    </source>
</evidence>
<dbReference type="GO" id="GO:0030681">
    <property type="term" value="C:multimeric ribonuclease P complex"/>
    <property type="evidence" value="ECO:0007669"/>
    <property type="project" value="TreeGrafter"/>
</dbReference>
<dbReference type="GO" id="GO:0000172">
    <property type="term" value="C:ribonuclease MRP complex"/>
    <property type="evidence" value="ECO:0007669"/>
    <property type="project" value="TreeGrafter"/>
</dbReference>
<dbReference type="PANTHER" id="PTHR15396">
    <property type="entry name" value="RIBONUCLEASE P PROTEIN SUBUNIT P40"/>
    <property type="match status" value="1"/>
</dbReference>
<dbReference type="EMBL" id="WVUK01000056">
    <property type="protein sequence ID" value="KAF7492757.1"/>
    <property type="molecule type" value="Genomic_DNA"/>
</dbReference>
<dbReference type="EnsemblMetazoa" id="SSS_7301s_mrna">
    <property type="protein sequence ID" value="KAF7492757.1"/>
    <property type="gene ID" value="SSS_7301"/>
</dbReference>
<dbReference type="GO" id="GO:0004526">
    <property type="term" value="F:ribonuclease P activity"/>
    <property type="evidence" value="ECO:0007669"/>
    <property type="project" value="TreeGrafter"/>
</dbReference>
<dbReference type="Pfam" id="PF08584">
    <property type="entry name" value="Ribonuc_P_40"/>
    <property type="match status" value="1"/>
</dbReference>
<evidence type="ECO:0000313" key="3">
    <source>
        <dbReference type="Proteomes" id="UP000070412"/>
    </source>
</evidence>